<dbReference type="PANTHER" id="PTHR19433:SF111">
    <property type="entry name" value="T CELL RECEPTOR ALPHA VARIABLE 4"/>
    <property type="match status" value="1"/>
</dbReference>
<feature type="domain" description="Ig-like" evidence="9">
    <location>
        <begin position="29"/>
        <end position="110"/>
    </location>
</feature>
<evidence type="ECO:0000256" key="3">
    <source>
        <dbReference type="ARBA" id="ARBA00022729"/>
    </source>
</evidence>
<evidence type="ECO:0000256" key="2">
    <source>
        <dbReference type="ARBA" id="ARBA00022475"/>
    </source>
</evidence>
<dbReference type="Pfam" id="PF07686">
    <property type="entry name" value="V-set"/>
    <property type="match status" value="1"/>
</dbReference>
<reference evidence="10" key="2">
    <citation type="submission" date="2025-09" db="UniProtKB">
        <authorList>
            <consortium name="Ensembl"/>
        </authorList>
    </citation>
    <scope>IDENTIFICATION</scope>
</reference>
<keyword evidence="2" id="KW-1003">Cell membrane</keyword>
<organism evidence="10 11">
    <name type="scientific">Xiphophorus couchianus</name>
    <name type="common">Monterrey platyfish</name>
    <dbReference type="NCBI Taxonomy" id="32473"/>
    <lineage>
        <taxon>Eukaryota</taxon>
        <taxon>Metazoa</taxon>
        <taxon>Chordata</taxon>
        <taxon>Craniata</taxon>
        <taxon>Vertebrata</taxon>
        <taxon>Euteleostomi</taxon>
        <taxon>Actinopterygii</taxon>
        <taxon>Neopterygii</taxon>
        <taxon>Teleostei</taxon>
        <taxon>Neoteleostei</taxon>
        <taxon>Acanthomorphata</taxon>
        <taxon>Ovalentaria</taxon>
        <taxon>Atherinomorphae</taxon>
        <taxon>Cyprinodontiformes</taxon>
        <taxon>Poeciliidae</taxon>
        <taxon>Poeciliinae</taxon>
        <taxon>Xiphophorus</taxon>
    </lineage>
</organism>
<evidence type="ECO:0000256" key="7">
    <source>
        <dbReference type="ARBA" id="ARBA00023180"/>
    </source>
</evidence>
<evidence type="ECO:0000256" key="5">
    <source>
        <dbReference type="ARBA" id="ARBA00023136"/>
    </source>
</evidence>
<evidence type="ECO:0000256" key="1">
    <source>
        <dbReference type="ARBA" id="ARBA00004236"/>
    </source>
</evidence>
<dbReference type="InterPro" id="IPR013106">
    <property type="entry name" value="Ig_V-set"/>
</dbReference>
<evidence type="ECO:0000313" key="11">
    <source>
        <dbReference type="Proteomes" id="UP000261380"/>
    </source>
</evidence>
<dbReference type="PANTHER" id="PTHR19433">
    <property type="entry name" value="T-CELL RECEPTOR ALPHA CHAIN V REGION-RELATED"/>
    <property type="match status" value="1"/>
</dbReference>
<keyword evidence="7" id="KW-0325">Glycoprotein</keyword>
<dbReference type="Proteomes" id="UP000261380">
    <property type="component" value="Unplaced"/>
</dbReference>
<dbReference type="Gene3D" id="2.60.40.10">
    <property type="entry name" value="Immunoglobulins"/>
    <property type="match status" value="2"/>
</dbReference>
<dbReference type="PROSITE" id="PS50835">
    <property type="entry name" value="IG_LIKE"/>
    <property type="match status" value="2"/>
</dbReference>
<dbReference type="STRING" id="32473.ENSXCOP00000008618"/>
<sequence length="278" mass="31455">ILCNFYFILVFYLSIYLGTLVPVITVQLGEPVTLTCALENEWFGIKSLHWYKQSAGDTLKVITMLRKNTDPKYGPGVSASRLKTTYYEKITSLTILRTTKEDEGIYHCAILDWTENTWRGTYLSIKGFCVQSSLRIVLLGDSATLECSVLSHSKNRSCLGGLSVFWFRARSHKSHPEVIFTDGINQDDCTLKHDRKCIYSFFHNVSSSEFGTYYCAIATCGEILFGNGTTFEAALLLQFIYFVQDDVENDVNYAALHFSGGKGKKKPMDESVYSQVKY</sequence>
<dbReference type="Ensembl" id="ENSXCOT00000008724.1">
    <property type="protein sequence ID" value="ENSXCOP00000008618.1"/>
    <property type="gene ID" value="ENSXCOG00000006595.1"/>
</dbReference>
<keyword evidence="5 8" id="KW-0472">Membrane</keyword>
<dbReference type="InterPro" id="IPR013783">
    <property type="entry name" value="Ig-like_fold"/>
</dbReference>
<protein>
    <recommendedName>
        <fullName evidence="9">Ig-like domain-containing protein</fullName>
    </recommendedName>
</protein>
<proteinExistence type="predicted"/>
<evidence type="ECO:0000256" key="4">
    <source>
        <dbReference type="ARBA" id="ARBA00022859"/>
    </source>
</evidence>
<dbReference type="InterPro" id="IPR052051">
    <property type="entry name" value="TCR_complex_component"/>
</dbReference>
<evidence type="ECO:0000313" key="10">
    <source>
        <dbReference type="Ensembl" id="ENSXCOP00000008618.1"/>
    </source>
</evidence>
<evidence type="ECO:0000256" key="6">
    <source>
        <dbReference type="ARBA" id="ARBA00023157"/>
    </source>
</evidence>
<name>A0A3B5L8J5_9TELE</name>
<keyword evidence="11" id="KW-1185">Reference proteome</keyword>
<keyword evidence="4" id="KW-0391">Immunity</keyword>
<dbReference type="SMART" id="SM00409">
    <property type="entry name" value="IG"/>
    <property type="match status" value="2"/>
</dbReference>
<feature type="domain" description="Ig-like" evidence="9">
    <location>
        <begin position="140"/>
        <end position="217"/>
    </location>
</feature>
<dbReference type="GO" id="GO:0005886">
    <property type="term" value="C:plasma membrane"/>
    <property type="evidence" value="ECO:0007669"/>
    <property type="project" value="UniProtKB-SubCell"/>
</dbReference>
<keyword evidence="3" id="KW-0732">Signal</keyword>
<keyword evidence="8" id="KW-0812">Transmembrane</keyword>
<dbReference type="InterPro" id="IPR036179">
    <property type="entry name" value="Ig-like_dom_sf"/>
</dbReference>
<dbReference type="SMART" id="SM00406">
    <property type="entry name" value="IGv"/>
    <property type="match status" value="2"/>
</dbReference>
<comment type="subcellular location">
    <subcellularLocation>
        <location evidence="1">Cell membrane</location>
    </subcellularLocation>
</comment>
<dbReference type="InterPro" id="IPR007110">
    <property type="entry name" value="Ig-like_dom"/>
</dbReference>
<dbReference type="SUPFAM" id="SSF48726">
    <property type="entry name" value="Immunoglobulin"/>
    <property type="match status" value="2"/>
</dbReference>
<reference evidence="10" key="1">
    <citation type="submission" date="2025-08" db="UniProtKB">
        <authorList>
            <consortium name="Ensembl"/>
        </authorList>
    </citation>
    <scope>IDENTIFICATION</scope>
</reference>
<dbReference type="GO" id="GO:0009617">
    <property type="term" value="P:response to bacterium"/>
    <property type="evidence" value="ECO:0007669"/>
    <property type="project" value="TreeGrafter"/>
</dbReference>
<keyword evidence="8" id="KW-1133">Transmembrane helix</keyword>
<dbReference type="AlphaFoldDB" id="A0A3B5L8J5"/>
<evidence type="ECO:0000259" key="9">
    <source>
        <dbReference type="PROSITE" id="PS50835"/>
    </source>
</evidence>
<keyword evidence="6" id="KW-1015">Disulfide bond</keyword>
<feature type="transmembrane region" description="Helical" evidence="8">
    <location>
        <begin position="6"/>
        <end position="26"/>
    </location>
</feature>
<dbReference type="GO" id="GO:0002376">
    <property type="term" value="P:immune system process"/>
    <property type="evidence" value="ECO:0007669"/>
    <property type="project" value="UniProtKB-KW"/>
</dbReference>
<evidence type="ECO:0000256" key="8">
    <source>
        <dbReference type="SAM" id="Phobius"/>
    </source>
</evidence>
<dbReference type="GeneTree" id="ENSGT01030000234530"/>
<dbReference type="InterPro" id="IPR003599">
    <property type="entry name" value="Ig_sub"/>
</dbReference>
<accession>A0A3B5L8J5</accession>
<dbReference type="CDD" id="cd00099">
    <property type="entry name" value="IgV"/>
    <property type="match status" value="1"/>
</dbReference>